<reference evidence="1" key="1">
    <citation type="journal article" date="2009" name="Rice">
        <title>De Novo Next Generation Sequencing of Plant Genomes.</title>
        <authorList>
            <person name="Rounsley S."/>
            <person name="Marri P.R."/>
            <person name="Yu Y."/>
            <person name="He R."/>
            <person name="Sisneros N."/>
            <person name="Goicoechea J.L."/>
            <person name="Lee S.J."/>
            <person name="Angelova A."/>
            <person name="Kudrna D."/>
            <person name="Luo M."/>
            <person name="Affourtit J."/>
            <person name="Desany B."/>
            <person name="Knight J."/>
            <person name="Niazi F."/>
            <person name="Egholm M."/>
            <person name="Wing R.A."/>
        </authorList>
    </citation>
    <scope>NUCLEOTIDE SEQUENCE [LARGE SCALE GENOMIC DNA]</scope>
    <source>
        <strain evidence="1">cv. IRGC 105608</strain>
    </source>
</reference>
<dbReference type="Proteomes" id="UP000026960">
    <property type="component" value="Chromosome 6"/>
</dbReference>
<dbReference type="EnsemblPlants" id="OBART06G05380.1">
    <property type="protein sequence ID" value="OBART06G05380.1"/>
    <property type="gene ID" value="OBART06G05380"/>
</dbReference>
<dbReference type="PaxDb" id="65489-OBART06G05380.1"/>
<evidence type="ECO:0000313" key="1">
    <source>
        <dbReference type="EnsemblPlants" id="OBART06G05380.1"/>
    </source>
</evidence>
<dbReference type="AlphaFoldDB" id="A0A0D3GDJ3"/>
<evidence type="ECO:0000313" key="2">
    <source>
        <dbReference type="Proteomes" id="UP000026960"/>
    </source>
</evidence>
<accession>A0A0D3GDJ3</accession>
<proteinExistence type="predicted"/>
<keyword evidence="2" id="KW-1185">Reference proteome</keyword>
<protein>
    <submittedName>
        <fullName evidence="1">Uncharacterized protein</fullName>
    </submittedName>
</protein>
<reference evidence="1" key="2">
    <citation type="submission" date="2015-03" db="UniProtKB">
        <authorList>
            <consortium name="EnsemblPlants"/>
        </authorList>
    </citation>
    <scope>IDENTIFICATION</scope>
</reference>
<dbReference type="HOGENOM" id="CLU_2350085_0_0_1"/>
<name>A0A0D3GDJ3_9ORYZ</name>
<organism evidence="1">
    <name type="scientific">Oryza barthii</name>
    <dbReference type="NCBI Taxonomy" id="65489"/>
    <lineage>
        <taxon>Eukaryota</taxon>
        <taxon>Viridiplantae</taxon>
        <taxon>Streptophyta</taxon>
        <taxon>Embryophyta</taxon>
        <taxon>Tracheophyta</taxon>
        <taxon>Spermatophyta</taxon>
        <taxon>Magnoliopsida</taxon>
        <taxon>Liliopsida</taxon>
        <taxon>Poales</taxon>
        <taxon>Poaceae</taxon>
        <taxon>BOP clade</taxon>
        <taxon>Oryzoideae</taxon>
        <taxon>Oryzeae</taxon>
        <taxon>Oryzinae</taxon>
        <taxon>Oryza</taxon>
    </lineage>
</organism>
<dbReference type="Gramene" id="OBART06G05380.1">
    <property type="protein sequence ID" value="OBART06G05380.1"/>
    <property type="gene ID" value="OBART06G05380"/>
</dbReference>
<sequence>MYDNHNSHLLLHYDVHDRGDDLMSEATLLMHLTSKCNHFLKQFAQFSPLPTPCTLRATWLPFLIENALVMISNRELKDQPERLDEIDMSVKTWTTCT</sequence>